<dbReference type="Proteomes" id="UP000198546">
    <property type="component" value="Chromosome i"/>
</dbReference>
<dbReference type="STRING" id="675864.SAMN04489747_2459"/>
<dbReference type="SUPFAM" id="SSF54593">
    <property type="entry name" value="Glyoxalase/Bleomycin resistance protein/Dihydroxybiphenyl dioxygenase"/>
    <property type="match status" value="1"/>
</dbReference>
<evidence type="ECO:0000313" key="3">
    <source>
        <dbReference type="Proteomes" id="UP000198546"/>
    </source>
</evidence>
<proteinExistence type="predicted"/>
<organism evidence="2 3">
    <name type="scientific">Auraticoccus monumenti</name>
    <dbReference type="NCBI Taxonomy" id="675864"/>
    <lineage>
        <taxon>Bacteria</taxon>
        <taxon>Bacillati</taxon>
        <taxon>Actinomycetota</taxon>
        <taxon>Actinomycetes</taxon>
        <taxon>Propionibacteriales</taxon>
        <taxon>Propionibacteriaceae</taxon>
        <taxon>Auraticoccus</taxon>
    </lineage>
</organism>
<dbReference type="CDD" id="cd06587">
    <property type="entry name" value="VOC"/>
    <property type="match status" value="1"/>
</dbReference>
<dbReference type="InterPro" id="IPR037523">
    <property type="entry name" value="VOC_core"/>
</dbReference>
<keyword evidence="3" id="KW-1185">Reference proteome</keyword>
<gene>
    <name evidence="2" type="ORF">SAMN04489747_2459</name>
</gene>
<feature type="domain" description="VOC" evidence="1">
    <location>
        <begin position="4"/>
        <end position="125"/>
    </location>
</feature>
<protein>
    <recommendedName>
        <fullName evidence="1">VOC domain-containing protein</fullName>
    </recommendedName>
</protein>
<reference evidence="2 3" key="1">
    <citation type="submission" date="2016-10" db="EMBL/GenBank/DDBJ databases">
        <authorList>
            <person name="de Groot N.N."/>
        </authorList>
    </citation>
    <scope>NUCLEOTIDE SEQUENCE [LARGE SCALE GENOMIC DNA]</scope>
    <source>
        <strain evidence="2 3">MON 2.2</strain>
    </source>
</reference>
<accession>A0A1G6ZZN9</accession>
<dbReference type="PANTHER" id="PTHR36503">
    <property type="entry name" value="BLR2520 PROTEIN"/>
    <property type="match status" value="1"/>
</dbReference>
<dbReference type="PROSITE" id="PS51819">
    <property type="entry name" value="VOC"/>
    <property type="match status" value="1"/>
</dbReference>
<dbReference type="InterPro" id="IPR029068">
    <property type="entry name" value="Glyas_Bleomycin-R_OHBP_Dase"/>
</dbReference>
<dbReference type="OrthoDB" id="115162at2"/>
<dbReference type="EMBL" id="LT629688">
    <property type="protein sequence ID" value="SDE08134.1"/>
    <property type="molecule type" value="Genomic_DNA"/>
</dbReference>
<dbReference type="RefSeq" id="WP_090593959.1">
    <property type="nucleotide sequence ID" value="NZ_LT629688.1"/>
</dbReference>
<evidence type="ECO:0000259" key="1">
    <source>
        <dbReference type="PROSITE" id="PS51819"/>
    </source>
</evidence>
<evidence type="ECO:0000313" key="2">
    <source>
        <dbReference type="EMBL" id="SDE08134.1"/>
    </source>
</evidence>
<name>A0A1G6ZZN9_9ACTN</name>
<dbReference type="AlphaFoldDB" id="A0A1G6ZZN9"/>
<dbReference type="InterPro" id="IPR004360">
    <property type="entry name" value="Glyas_Fos-R_dOase_dom"/>
</dbReference>
<dbReference type="PANTHER" id="PTHR36503:SF1">
    <property type="entry name" value="BLR2520 PROTEIN"/>
    <property type="match status" value="1"/>
</dbReference>
<dbReference type="Gene3D" id="3.10.180.10">
    <property type="entry name" value="2,3-Dihydroxybiphenyl 1,2-Dioxygenase, domain 1"/>
    <property type="match status" value="1"/>
</dbReference>
<sequence>MIFSDPQVILFVDDCERAAAFYATFGFEETFRAPASQPFKIEMVLGGFGLGLALPGPAAEHHGLEPVTSGHRACITLWTDDVEEASAVAVAAGGAPRSAPHPFRDGLRVAFVTDPDGHPVQLVQRQPA</sequence>
<dbReference type="Pfam" id="PF00903">
    <property type="entry name" value="Glyoxalase"/>
    <property type="match status" value="1"/>
</dbReference>